<dbReference type="EMBL" id="CP023977">
    <property type="protein sequence ID" value="ATM24862.1"/>
    <property type="molecule type" value="Genomic_DNA"/>
</dbReference>
<evidence type="ECO:0000313" key="3">
    <source>
        <dbReference type="Proteomes" id="UP000195880"/>
    </source>
</evidence>
<dbReference type="Pfam" id="PF01068">
    <property type="entry name" value="DNA_ligase_A_M"/>
    <property type="match status" value="1"/>
</dbReference>
<organism evidence="2 3">
    <name type="scientific">Streptomyces alboflavus</name>
    <dbReference type="NCBI Taxonomy" id="67267"/>
    <lineage>
        <taxon>Bacteria</taxon>
        <taxon>Bacillati</taxon>
        <taxon>Actinomycetota</taxon>
        <taxon>Actinomycetes</taxon>
        <taxon>Kitasatosporales</taxon>
        <taxon>Streptomycetaceae</taxon>
        <taxon>Streptomyces</taxon>
    </lineage>
</organism>
<keyword evidence="2" id="KW-0614">Plasmid</keyword>
<dbReference type="KEGG" id="salf:SMD44_p20079"/>
<accession>A0A291W5P7</accession>
<dbReference type="AlphaFoldDB" id="A0A291W5P7"/>
<evidence type="ECO:0000313" key="2">
    <source>
        <dbReference type="EMBL" id="ATM24862.1"/>
    </source>
</evidence>
<protein>
    <submittedName>
        <fullName evidence="2">DNA ligase</fullName>
    </submittedName>
</protein>
<dbReference type="Proteomes" id="UP000195880">
    <property type="component" value="Plasmid pMDJK44.2"/>
</dbReference>
<evidence type="ECO:0000259" key="1">
    <source>
        <dbReference type="Pfam" id="PF01068"/>
    </source>
</evidence>
<dbReference type="Gene3D" id="3.30.470.30">
    <property type="entry name" value="DNA ligase/mRNA capping enzyme"/>
    <property type="match status" value="1"/>
</dbReference>
<keyword evidence="2" id="KW-0436">Ligase</keyword>
<dbReference type="GO" id="GO:0005524">
    <property type="term" value="F:ATP binding"/>
    <property type="evidence" value="ECO:0007669"/>
    <property type="project" value="InterPro"/>
</dbReference>
<keyword evidence="3" id="KW-1185">Reference proteome</keyword>
<name>A0A291W5P7_9ACTN</name>
<reference evidence="2 3" key="1">
    <citation type="submission" date="2017-10" db="EMBL/GenBank/DDBJ databases">
        <title>Streptomyces alboflavus Genome sequencing and assembly.</title>
        <authorList>
            <person name="Wang Y."/>
            <person name="Du B."/>
            <person name="Ding Y."/>
            <person name="Liu H."/>
            <person name="Hou Q."/>
            <person name="Liu K."/>
            <person name="Wang C."/>
            <person name="Yao L."/>
        </authorList>
    </citation>
    <scope>NUCLEOTIDE SEQUENCE [LARGE SCALE GENOMIC DNA]</scope>
    <source>
        <strain evidence="2 3">MDJK44</strain>
        <plasmid evidence="3">Plasmid pmdjk44.2</plasmid>
    </source>
</reference>
<dbReference type="GO" id="GO:0006281">
    <property type="term" value="P:DNA repair"/>
    <property type="evidence" value="ECO:0007669"/>
    <property type="project" value="InterPro"/>
</dbReference>
<dbReference type="RefSeq" id="WP_100112664.1">
    <property type="nucleotide sequence ID" value="NZ_CP023977.1"/>
</dbReference>
<dbReference type="GO" id="GO:0006310">
    <property type="term" value="P:DNA recombination"/>
    <property type="evidence" value="ECO:0007669"/>
    <property type="project" value="InterPro"/>
</dbReference>
<dbReference type="OrthoDB" id="9770771at2"/>
<sequence length="287" mass="31178">MEHPVRVALAEPVTALPRGVGWWYEPKFDGHRVVIRRDAESAGLQARSGRDVTSSWMDLAVAAMRLAPGTILDGEAVIWINGELSFSAVQSRAAASVAGARALAHARPASYAAWDLLAHPEAGDVRERPYIQRRQLLLDVLAPLGPPLQPVPATDDYETAMVWYESLQAQGIEGIVAKLGSSPYRAGRIWQKVRHTETLDAKVVGYTGSPHAPRSLVVRLADGQLRLSQRLTAGLAAQVTDYLWDAEPGQQARTDGEEVFTTMPGELVVEVLAGTTRHGVVTVTRVR</sequence>
<dbReference type="GO" id="GO:0003910">
    <property type="term" value="F:DNA ligase (ATP) activity"/>
    <property type="evidence" value="ECO:0007669"/>
    <property type="project" value="InterPro"/>
</dbReference>
<gene>
    <name evidence="2" type="ORF">SMD44_p20079</name>
</gene>
<dbReference type="SUPFAM" id="SSF56091">
    <property type="entry name" value="DNA ligase/mRNA capping enzyme, catalytic domain"/>
    <property type="match status" value="1"/>
</dbReference>
<dbReference type="InterPro" id="IPR012310">
    <property type="entry name" value="DNA_ligase_ATP-dep_cent"/>
</dbReference>
<geneLocation type="plasmid" evidence="3">
    <name>pmdjk44.2</name>
</geneLocation>
<proteinExistence type="predicted"/>
<feature type="domain" description="ATP-dependent DNA ligase family profile" evidence="1">
    <location>
        <begin position="20"/>
        <end position="193"/>
    </location>
</feature>